<keyword evidence="1" id="KW-0479">Metal-binding</keyword>
<dbReference type="InterPro" id="IPR040256">
    <property type="entry name" value="At4g02000-like"/>
</dbReference>
<reference evidence="5" key="2">
    <citation type="submission" date="2025-08" db="UniProtKB">
        <authorList>
            <consortium name="RefSeq"/>
        </authorList>
    </citation>
    <scope>IDENTIFICATION</scope>
    <source>
        <tissue evidence="5">Leaves</tissue>
    </source>
</reference>
<evidence type="ECO:0000313" key="4">
    <source>
        <dbReference type="Proteomes" id="UP001652660"/>
    </source>
</evidence>
<evidence type="ECO:0000256" key="1">
    <source>
        <dbReference type="PROSITE-ProRule" id="PRU00047"/>
    </source>
</evidence>
<evidence type="ECO:0000256" key="2">
    <source>
        <dbReference type="SAM" id="MobiDB-lite"/>
    </source>
</evidence>
<evidence type="ECO:0000313" key="5">
    <source>
        <dbReference type="RefSeq" id="XP_027060922.2"/>
    </source>
</evidence>
<dbReference type="Gene3D" id="4.10.60.10">
    <property type="entry name" value="Zinc finger, CCHC-type"/>
    <property type="match status" value="1"/>
</dbReference>
<keyword evidence="1" id="KW-0863">Zinc-finger</keyword>
<dbReference type="InterPro" id="IPR036875">
    <property type="entry name" value="Znf_CCHC_sf"/>
</dbReference>
<dbReference type="SUPFAM" id="SSF57756">
    <property type="entry name" value="Retrovirus zinc finger-like domains"/>
    <property type="match status" value="1"/>
</dbReference>
<keyword evidence="4" id="KW-1185">Reference proteome</keyword>
<dbReference type="RefSeq" id="XP_027060922.2">
    <property type="nucleotide sequence ID" value="XM_027205121.2"/>
</dbReference>
<dbReference type="Proteomes" id="UP001652660">
    <property type="component" value="Chromosome 5e"/>
</dbReference>
<dbReference type="GeneID" id="113687528"/>
<dbReference type="Pfam" id="PF14111">
    <property type="entry name" value="DUF4283"/>
    <property type="match status" value="1"/>
</dbReference>
<dbReference type="GO" id="GO:0003676">
    <property type="term" value="F:nucleic acid binding"/>
    <property type="evidence" value="ECO:0007669"/>
    <property type="project" value="InterPro"/>
</dbReference>
<dbReference type="InterPro" id="IPR001878">
    <property type="entry name" value="Znf_CCHC"/>
</dbReference>
<dbReference type="SMART" id="SM00343">
    <property type="entry name" value="ZnF_C2HC"/>
    <property type="match status" value="1"/>
</dbReference>
<dbReference type="PANTHER" id="PTHR31286">
    <property type="entry name" value="GLYCINE-RICH CELL WALL STRUCTURAL PROTEIN 1.8-LIKE"/>
    <property type="match status" value="1"/>
</dbReference>
<dbReference type="PANTHER" id="PTHR31286:SF99">
    <property type="entry name" value="DUF4283 DOMAIN-CONTAINING PROTEIN"/>
    <property type="match status" value="1"/>
</dbReference>
<proteinExistence type="predicted"/>
<dbReference type="InterPro" id="IPR025558">
    <property type="entry name" value="DUF4283"/>
</dbReference>
<feature type="region of interest" description="Disordered" evidence="2">
    <location>
        <begin position="272"/>
        <end position="331"/>
    </location>
</feature>
<evidence type="ECO:0000259" key="3">
    <source>
        <dbReference type="PROSITE" id="PS50158"/>
    </source>
</evidence>
<dbReference type="GO" id="GO:0008270">
    <property type="term" value="F:zinc ion binding"/>
    <property type="evidence" value="ECO:0007669"/>
    <property type="project" value="UniProtKB-KW"/>
</dbReference>
<name>A0A6P6S633_COFAR</name>
<gene>
    <name evidence="5" type="primary">LOC113687528</name>
</gene>
<dbReference type="Pfam" id="PF00098">
    <property type="entry name" value="zf-CCHC"/>
    <property type="match status" value="1"/>
</dbReference>
<protein>
    <recommendedName>
        <fullName evidence="3">CCHC-type domain-containing protein</fullName>
    </recommendedName>
</protein>
<dbReference type="OrthoDB" id="1096772at2759"/>
<dbReference type="PROSITE" id="PS50158">
    <property type="entry name" value="ZF_CCHC"/>
    <property type="match status" value="1"/>
</dbReference>
<organism evidence="4 5">
    <name type="scientific">Coffea arabica</name>
    <name type="common">Arabian coffee</name>
    <dbReference type="NCBI Taxonomy" id="13443"/>
    <lineage>
        <taxon>Eukaryota</taxon>
        <taxon>Viridiplantae</taxon>
        <taxon>Streptophyta</taxon>
        <taxon>Embryophyta</taxon>
        <taxon>Tracheophyta</taxon>
        <taxon>Spermatophyta</taxon>
        <taxon>Magnoliopsida</taxon>
        <taxon>eudicotyledons</taxon>
        <taxon>Gunneridae</taxon>
        <taxon>Pentapetalae</taxon>
        <taxon>asterids</taxon>
        <taxon>lamiids</taxon>
        <taxon>Gentianales</taxon>
        <taxon>Rubiaceae</taxon>
        <taxon>Ixoroideae</taxon>
        <taxon>Gardenieae complex</taxon>
        <taxon>Bertiereae - Coffeeae clade</taxon>
        <taxon>Coffeeae</taxon>
        <taxon>Coffea</taxon>
    </lineage>
</organism>
<reference evidence="4" key="1">
    <citation type="journal article" date="2025" name="Foods">
        <title>Unveiling the Microbial Signatures of Arabica Coffee Cherries: Insights into Ripeness Specific Diversity, Functional Traits, and Implications for Quality and Safety.</title>
        <authorList>
            <consortium name="RefSeq"/>
            <person name="Tenea G.N."/>
            <person name="Cifuentes V."/>
            <person name="Reyes P."/>
            <person name="Cevallos-Vallejos M."/>
        </authorList>
    </citation>
    <scope>NUCLEOTIDE SEQUENCE [LARGE SCALE GENOMIC DNA]</scope>
</reference>
<keyword evidence="1" id="KW-0862">Zinc</keyword>
<sequence length="331" mass="37230">MELAEEIIEEERDSGKEAKIAVSKFPRVIIEQGKNADFWKPWRKSLIVKVLGRTVNFRTFEVKLRELWKLDQYFELIDLENGYFITSLLNKEDYQKVLEGGPWIFQGNYVTISKWKPDFRPTKEDIKTTLAWVRLPELPIEYYVEEFLMKVGNVVGKAVKVDNQTLEVARGKCARICVEVDLKKPLTPFIWVNNDLQAIEYEALDALCFECGQYGHIAANCQKNSANGGGNDAQVNPVAGERHGIEARVAPEANPYGPWILAKQRRNRLDSRLQGTRTQGGSGLGSSNVVGPTGEICEGRKMSFSRRGGKAQGGGQGRYEQGETSRANVGR</sequence>
<feature type="domain" description="CCHC-type" evidence="3">
    <location>
        <begin position="208"/>
        <end position="223"/>
    </location>
</feature>
<accession>A0A6P6S633</accession>
<dbReference type="AlphaFoldDB" id="A0A6P6S633"/>